<dbReference type="CDD" id="cd06828">
    <property type="entry name" value="PLPDE_III_DapDC"/>
    <property type="match status" value="1"/>
</dbReference>
<keyword evidence="6" id="KW-0028">Amino-acid biosynthesis</keyword>
<feature type="binding site" evidence="6">
    <location>
        <position position="313"/>
    </location>
    <ligand>
        <name>substrate</name>
    </ligand>
</feature>
<dbReference type="HAMAP" id="MF_02120">
    <property type="entry name" value="LysA"/>
    <property type="match status" value="1"/>
</dbReference>
<comment type="function">
    <text evidence="6">Specifically catalyzes the decarboxylation of meso-diaminopimelate (meso-DAP) to L-lysine.</text>
</comment>
<dbReference type="PANTHER" id="PTHR43727:SF2">
    <property type="entry name" value="GROUP IV DECARBOXYLASE"/>
    <property type="match status" value="1"/>
</dbReference>
<dbReference type="NCBIfam" id="TIGR01048">
    <property type="entry name" value="lysA"/>
    <property type="match status" value="1"/>
</dbReference>
<name>A0ABT5V7S4_9ACTO</name>
<gene>
    <name evidence="6 10" type="primary">lysA</name>
    <name evidence="10" type="ORF">PWJ81_08035</name>
</gene>
<dbReference type="PRINTS" id="PR01179">
    <property type="entry name" value="ODADCRBXLASE"/>
</dbReference>
<feature type="modified residue" description="N6-(pyridoxal phosphate)lysine" evidence="6">
    <location>
        <position position="85"/>
    </location>
</feature>
<dbReference type="InterPro" id="IPR009006">
    <property type="entry name" value="Ala_racemase/Decarboxylase_C"/>
</dbReference>
<dbReference type="InterPro" id="IPR029066">
    <property type="entry name" value="PLP-binding_barrel"/>
</dbReference>
<feature type="binding site" evidence="6">
    <location>
        <begin position="310"/>
        <end position="313"/>
    </location>
    <ligand>
        <name>pyridoxal 5'-phosphate</name>
        <dbReference type="ChEBI" id="CHEBI:597326"/>
    </ligand>
</feature>
<accession>A0ABT5V7S4</accession>
<feature type="binding site" evidence="6">
    <location>
        <position position="354"/>
    </location>
    <ligand>
        <name>substrate</name>
    </ligand>
</feature>
<dbReference type="Pfam" id="PF02784">
    <property type="entry name" value="Orn_Arg_deC_N"/>
    <property type="match status" value="1"/>
</dbReference>
<keyword evidence="2 6" id="KW-0210">Decarboxylase</keyword>
<dbReference type="Gene3D" id="2.40.37.10">
    <property type="entry name" value="Lyase, Ornithine Decarboxylase, Chain A, domain 1"/>
    <property type="match status" value="1"/>
</dbReference>
<dbReference type="EC" id="4.1.1.20" evidence="6 7"/>
<feature type="binding site" evidence="6">
    <location>
        <position position="420"/>
    </location>
    <ligand>
        <name>substrate</name>
    </ligand>
</feature>
<evidence type="ECO:0000256" key="3">
    <source>
        <dbReference type="ARBA" id="ARBA00022898"/>
    </source>
</evidence>
<evidence type="ECO:0000256" key="8">
    <source>
        <dbReference type="RuleBase" id="RU003738"/>
    </source>
</evidence>
<sequence length="480" mass="49866">MSALEQLPAPVPDGSATGLWSTTVRRVPGDLEVGGCSVSKLAAQFGTPLYILDEADARARAAAWVSAMREAFAELAGADVYYACKAFASVGVARWMLEEGLHLDTCSEGELRIALAAGARGEQLGLHGNNKSAAEIELALDHEVAHLVVDSLAEVEMVAAAAARRGQVAAVVVRVTSGIHAGGHDFIATAHEDQKFGLSLAGGAAWEAIGRISANPWLRLVGLHSHIGSQIVATDAFVAAARAILDLRARVAGELGTVIPEIDLGGGYGVRYTGADPIPPSPRDFAAVLAAEVARHSAQSGIPAPRVSVEPGRSIIAPAGMTLYTVGTIKDVHVDATRTRTYVSVDGGMSDNIRPALYGADYTAALVDRAPTAPGEPGYSRVCRVVGKHCESGDIVVRAVALPEDIHAGDLLVTPATGAYGRVMASHYNILPSPGVIAVRDGRARWLIHRETVADLFALDADYPAADSPAADSPAIAADN</sequence>
<dbReference type="GO" id="GO:0008836">
    <property type="term" value="F:diaminopimelate decarboxylase activity"/>
    <property type="evidence" value="ECO:0007669"/>
    <property type="project" value="UniProtKB-EC"/>
</dbReference>
<feature type="binding site" evidence="6">
    <location>
        <position position="391"/>
    </location>
    <ligand>
        <name>substrate</name>
    </ligand>
</feature>
<organism evidence="10 11">
    <name type="scientific">Actinotignum sanguinis</name>
    <dbReference type="NCBI Taxonomy" id="1445614"/>
    <lineage>
        <taxon>Bacteria</taxon>
        <taxon>Bacillati</taxon>
        <taxon>Actinomycetota</taxon>
        <taxon>Actinomycetes</taxon>
        <taxon>Actinomycetales</taxon>
        <taxon>Actinomycetaceae</taxon>
        <taxon>Actinotignum</taxon>
    </lineage>
</organism>
<dbReference type="Gene3D" id="3.20.20.10">
    <property type="entry name" value="Alanine racemase"/>
    <property type="match status" value="1"/>
</dbReference>
<dbReference type="InterPro" id="IPR002986">
    <property type="entry name" value="DAP_deCOOHase_LysA"/>
</dbReference>
<dbReference type="PANTHER" id="PTHR43727">
    <property type="entry name" value="DIAMINOPIMELATE DECARBOXYLASE"/>
    <property type="match status" value="1"/>
</dbReference>
<comment type="pathway">
    <text evidence="6 8">Amino-acid biosynthesis; L-lysine biosynthesis via DAP pathway; L-lysine from DL-2,6-diaminopimelate: step 1/1.</text>
</comment>
<comment type="subunit">
    <text evidence="6">Homodimer.</text>
</comment>
<dbReference type="PROSITE" id="PS00879">
    <property type="entry name" value="ODR_DC_2_2"/>
    <property type="match status" value="1"/>
</dbReference>
<evidence type="ECO:0000256" key="2">
    <source>
        <dbReference type="ARBA" id="ARBA00022793"/>
    </source>
</evidence>
<evidence type="ECO:0000256" key="6">
    <source>
        <dbReference type="HAMAP-Rule" id="MF_02120"/>
    </source>
</evidence>
<dbReference type="InterPro" id="IPR022657">
    <property type="entry name" value="De-COase2_CS"/>
</dbReference>
<dbReference type="PRINTS" id="PR01181">
    <property type="entry name" value="DAPDCRBXLASE"/>
</dbReference>
<dbReference type="Proteomes" id="UP001219297">
    <property type="component" value="Unassembled WGS sequence"/>
</dbReference>
<dbReference type="RefSeq" id="WP_274732427.1">
    <property type="nucleotide sequence ID" value="NZ_CAMXYX010000001.1"/>
</dbReference>
<feature type="domain" description="Orn/DAP/Arg decarboxylase 2 N-terminal" evidence="9">
    <location>
        <begin position="67"/>
        <end position="317"/>
    </location>
</feature>
<dbReference type="SUPFAM" id="SSF50621">
    <property type="entry name" value="Alanine racemase C-terminal domain-like"/>
    <property type="match status" value="1"/>
</dbReference>
<evidence type="ECO:0000256" key="7">
    <source>
        <dbReference type="NCBIfam" id="TIGR01048"/>
    </source>
</evidence>
<comment type="caution">
    <text evidence="10">The sequence shown here is derived from an EMBL/GenBank/DDBJ whole genome shotgun (WGS) entry which is preliminary data.</text>
</comment>
<dbReference type="InterPro" id="IPR000183">
    <property type="entry name" value="Orn/DAP/Arg_de-COase"/>
</dbReference>
<evidence type="ECO:0000313" key="11">
    <source>
        <dbReference type="Proteomes" id="UP001219297"/>
    </source>
</evidence>
<comment type="catalytic activity">
    <reaction evidence="6 8">
        <text>meso-2,6-diaminopimelate + H(+) = L-lysine + CO2</text>
        <dbReference type="Rhea" id="RHEA:15101"/>
        <dbReference type="ChEBI" id="CHEBI:15378"/>
        <dbReference type="ChEBI" id="CHEBI:16526"/>
        <dbReference type="ChEBI" id="CHEBI:32551"/>
        <dbReference type="ChEBI" id="CHEBI:57791"/>
        <dbReference type="EC" id="4.1.1.20"/>
    </reaction>
</comment>
<keyword evidence="3 6" id="KW-0663">Pyridoxal phosphate</keyword>
<dbReference type="EMBL" id="JARBHI010000021">
    <property type="protein sequence ID" value="MDE1657015.1"/>
    <property type="molecule type" value="Genomic_DNA"/>
</dbReference>
<dbReference type="GeneID" id="83608927"/>
<evidence type="ECO:0000256" key="5">
    <source>
        <dbReference type="ARBA" id="ARBA00023239"/>
    </source>
</evidence>
<dbReference type="InterPro" id="IPR022653">
    <property type="entry name" value="De-COase2_pyr-phos_BS"/>
</dbReference>
<reference evidence="10 11" key="1">
    <citation type="submission" date="2023-02" db="EMBL/GenBank/DDBJ databases">
        <title>Defining the Infant Male Urobiome and Moving Towards Mechanisms in Urobiome Research.</title>
        <authorList>
            <person name="Reasoner S."/>
            <person name="Flores V."/>
            <person name="Van Horn G."/>
            <person name="Morales G."/>
            <person name="Peard L."/>
            <person name="Abelson B."/>
            <person name="Manuel C."/>
            <person name="Lee J."/>
            <person name="Baker B."/>
            <person name="Williams T."/>
            <person name="Schmitz J."/>
            <person name="Clayton D."/>
            <person name="Hadjifrangiskou M."/>
        </authorList>
    </citation>
    <scope>NUCLEOTIDE SEQUENCE [LARGE SCALE GENOMIC DNA]</scope>
    <source>
        <strain evidence="10 11">AS1053</strain>
    </source>
</reference>
<evidence type="ECO:0000313" key="10">
    <source>
        <dbReference type="EMBL" id="MDE1657015.1"/>
    </source>
</evidence>
<dbReference type="PROSITE" id="PS00878">
    <property type="entry name" value="ODR_DC_2_1"/>
    <property type="match status" value="1"/>
</dbReference>
<evidence type="ECO:0000256" key="4">
    <source>
        <dbReference type="ARBA" id="ARBA00023154"/>
    </source>
</evidence>
<proteinExistence type="inferred from homology"/>
<feature type="binding site" evidence="6">
    <location>
        <position position="358"/>
    </location>
    <ligand>
        <name>substrate</name>
    </ligand>
</feature>
<dbReference type="SUPFAM" id="SSF51419">
    <property type="entry name" value="PLP-binding barrel"/>
    <property type="match status" value="1"/>
</dbReference>
<dbReference type="InterPro" id="IPR022644">
    <property type="entry name" value="De-COase2_N"/>
</dbReference>
<feature type="binding site" evidence="6">
    <location>
        <position position="267"/>
    </location>
    <ligand>
        <name>pyridoxal 5'-phosphate</name>
        <dbReference type="ChEBI" id="CHEBI:597326"/>
    </ligand>
</feature>
<keyword evidence="5 6" id="KW-0456">Lyase</keyword>
<evidence type="ECO:0000259" key="9">
    <source>
        <dbReference type="Pfam" id="PF02784"/>
    </source>
</evidence>
<protein>
    <recommendedName>
        <fullName evidence="6 7">Diaminopimelate decarboxylase</fullName>
        <shortName evidence="6">DAP decarboxylase</shortName>
        <shortName evidence="6">DAPDC</shortName>
        <ecNumber evidence="6 7">4.1.1.20</ecNumber>
    </recommendedName>
</protein>
<comment type="cofactor">
    <cofactor evidence="1 6 8">
        <name>pyridoxal 5'-phosphate</name>
        <dbReference type="ChEBI" id="CHEBI:597326"/>
    </cofactor>
</comment>
<feature type="binding site" evidence="6">
    <location>
        <position position="420"/>
    </location>
    <ligand>
        <name>pyridoxal 5'-phosphate</name>
        <dbReference type="ChEBI" id="CHEBI:597326"/>
    </ligand>
</feature>
<keyword evidence="11" id="KW-1185">Reference proteome</keyword>
<comment type="similarity">
    <text evidence="6">Belongs to the Orn/Lys/Arg decarboxylase class-II family. LysA subfamily.</text>
</comment>
<evidence type="ECO:0000256" key="1">
    <source>
        <dbReference type="ARBA" id="ARBA00001933"/>
    </source>
</evidence>
<keyword evidence="4 6" id="KW-0457">Lysine biosynthesis</keyword>